<keyword evidence="8 9" id="KW-0687">Ribonucleoprotein</keyword>
<keyword evidence="6 9" id="KW-0698">rRNA processing</keyword>
<dbReference type="SUPFAM" id="SSF52540">
    <property type="entry name" value="P-loop containing nucleoside triphosphate hydrolases"/>
    <property type="match status" value="1"/>
</dbReference>
<sequence length="751" mass="86229">MKRSSDGLGPRPFKRKTGRTELRTTSRTMRRGQPKILIKSQETHTQDTSSEEEQSEDEDSAKGRSASSSSAKAYSALLALLDNEPSTLPELAENSAPLVQKETSSDDESDQHEEDIQLEDELPSDSDEVEENGTFDPFVFHFNQEDRIDKDIQAFKNRMAELQSRKNFSSETARYVQNEDNYICTSTGYEDIAQLKDVPAKPNSFWSSVNIKKKIKEAFSEEDISELDYNWIKGMLQYQNVNLQYLQNKNLENNYRRYYLLHCLNHVLRTRDSVLSNNEKKQKYLKKISEGADKNLEEPELRDQGYTRAKVLILVPTRNAAWEVINELIALSSLETVENKGKFKAQYYHDFDLGSVSDKRPDDFVKFFKGNSNDFFSIGVKFTRKTIKLYSTFLQSDIIVASPLGLKVLLEGDNNKKIKEKGNGFLSSIEIAILDEAHGLLMQNWEHVSTIFGKYVGKPPSSRSEELAKTIDFSRVRMWAINGEANFLTQIMSFSKYTTPEINNLVFNKSQNIAGYVSVRPLITDVNSAVSLQRRRLLRGGVLSKDVQLKQVFMRFDCDTPLQDPDQRLAHFKNVVLPQVRSKASYNNGTLIYVSSYVDYLRLKNYLQNDTNVGFLAVDEYSTQSSLTRNRALFERKPSSNPFILYTERLHFYKRYNIKGVKNVIFYGLPTDPTFYSEILDFIVKNKVKSDLAQIQDELGEDESENDIIDLNLSMVRIMFSKFDRLKLEKVVGSRAAGELCQGKSEMYEFK</sequence>
<comment type="similarity">
    <text evidence="3 9">Belongs to the UTP25 family.</text>
</comment>
<keyword evidence="7 9" id="KW-0539">Nucleus</keyword>
<evidence type="ECO:0000259" key="12">
    <source>
        <dbReference type="Pfam" id="PF22916"/>
    </source>
</evidence>
<dbReference type="OrthoDB" id="10264378at2759"/>
<feature type="domain" description="UTP25 NTP hydrolase-like" evidence="12">
    <location>
        <begin position="248"/>
        <end position="517"/>
    </location>
</feature>
<evidence type="ECO:0000256" key="6">
    <source>
        <dbReference type="ARBA" id="ARBA00022552"/>
    </source>
</evidence>
<evidence type="ECO:0000256" key="7">
    <source>
        <dbReference type="ARBA" id="ARBA00023242"/>
    </source>
</evidence>
<comment type="subunit">
    <text evidence="9">Component of the ribosomal small subunit (SSU) processome composed of at least 40 protein subunits and snoRNA U3.</text>
</comment>
<gene>
    <name evidence="13" type="ORF">KUCA_T00003673001</name>
</gene>
<dbReference type="Proteomes" id="UP000019384">
    <property type="component" value="Unassembled WGS sequence"/>
</dbReference>
<dbReference type="GO" id="GO:0019843">
    <property type="term" value="F:rRNA binding"/>
    <property type="evidence" value="ECO:0007669"/>
    <property type="project" value="EnsemblFungi"/>
</dbReference>
<evidence type="ECO:0000256" key="2">
    <source>
        <dbReference type="ARBA" id="ARBA00004604"/>
    </source>
</evidence>
<protein>
    <recommendedName>
        <fullName evidence="4 9">U3 small nucleolar RNA-associated protein 25</fullName>
        <shortName evidence="9">U3 snoRNA-associated protein 25</shortName>
    </recommendedName>
</protein>
<dbReference type="GO" id="GO:0032040">
    <property type="term" value="C:small-subunit processome"/>
    <property type="evidence" value="ECO:0007669"/>
    <property type="project" value="EnsemblFungi"/>
</dbReference>
<evidence type="ECO:0000256" key="5">
    <source>
        <dbReference type="ARBA" id="ARBA00022517"/>
    </source>
</evidence>
<comment type="function">
    <text evidence="1 9">DEAD-box RNA helicase-like protein required for pre-18S rRNA processing, specifically at sites A0, A1, and A2.</text>
</comment>
<evidence type="ECO:0000256" key="4">
    <source>
        <dbReference type="ARBA" id="ARBA00015422"/>
    </source>
</evidence>
<evidence type="ECO:0000313" key="14">
    <source>
        <dbReference type="Proteomes" id="UP000019384"/>
    </source>
</evidence>
<evidence type="ECO:0000259" key="11">
    <source>
        <dbReference type="Pfam" id="PF06862"/>
    </source>
</evidence>
<dbReference type="RefSeq" id="XP_022459687.1">
    <property type="nucleotide sequence ID" value="XM_022602111.1"/>
</dbReference>
<keyword evidence="5 9" id="KW-0690">Ribosome biogenesis</keyword>
<evidence type="ECO:0000313" key="13">
    <source>
        <dbReference type="EMBL" id="CDK27694.1"/>
    </source>
</evidence>
<dbReference type="PANTHER" id="PTHR12933:SF0">
    <property type="entry name" value="U3 SMALL NUCLEOLAR RNA-ASSOCIATED PROTEIN 25 HOMOLOG"/>
    <property type="match status" value="1"/>
</dbReference>
<feature type="region of interest" description="Disordered" evidence="10">
    <location>
        <begin position="92"/>
        <end position="132"/>
    </location>
</feature>
<dbReference type="InterPro" id="IPR027417">
    <property type="entry name" value="P-loop_NTPase"/>
</dbReference>
<dbReference type="Gene3D" id="3.40.50.300">
    <property type="entry name" value="P-loop containing nucleotide triphosphate hydrolases"/>
    <property type="match status" value="1"/>
</dbReference>
<evidence type="ECO:0000256" key="10">
    <source>
        <dbReference type="SAM" id="MobiDB-lite"/>
    </source>
</evidence>
<dbReference type="GeneID" id="34521075"/>
<accession>W6MM96</accession>
<dbReference type="InterPro" id="IPR010678">
    <property type="entry name" value="UTP25"/>
</dbReference>
<feature type="compositionally biased region" description="Acidic residues" evidence="10">
    <location>
        <begin position="105"/>
        <end position="132"/>
    </location>
</feature>
<dbReference type="Pfam" id="PF22916">
    <property type="entry name" value="UTP25_NTPase-like"/>
    <property type="match status" value="1"/>
</dbReference>
<dbReference type="GO" id="GO:0000462">
    <property type="term" value="P:maturation of SSU-rRNA from tricistronic rRNA transcript (SSU-rRNA, 5.8S rRNA, LSU-rRNA)"/>
    <property type="evidence" value="ECO:0007669"/>
    <property type="project" value="EnsemblFungi"/>
</dbReference>
<keyword evidence="14" id="KW-1185">Reference proteome</keyword>
<proteinExistence type="inferred from homology"/>
<feature type="domain" description="UTP25 C-terminal" evidence="11">
    <location>
        <begin position="546"/>
        <end position="750"/>
    </location>
</feature>
<comment type="subcellular location">
    <subcellularLocation>
        <location evidence="2 9">Nucleus</location>
        <location evidence="2 9">Nucleolus</location>
    </subcellularLocation>
</comment>
<dbReference type="EMBL" id="HG793128">
    <property type="protein sequence ID" value="CDK27694.1"/>
    <property type="molecule type" value="Genomic_DNA"/>
</dbReference>
<dbReference type="InterPro" id="IPR053939">
    <property type="entry name" value="UTP25_C"/>
</dbReference>
<feature type="region of interest" description="Disordered" evidence="10">
    <location>
        <begin position="1"/>
        <end position="71"/>
    </location>
</feature>
<organism evidence="13 14">
    <name type="scientific">Kuraishia capsulata CBS 1993</name>
    <dbReference type="NCBI Taxonomy" id="1382522"/>
    <lineage>
        <taxon>Eukaryota</taxon>
        <taxon>Fungi</taxon>
        <taxon>Dikarya</taxon>
        <taxon>Ascomycota</taxon>
        <taxon>Saccharomycotina</taxon>
        <taxon>Pichiomycetes</taxon>
        <taxon>Pichiales</taxon>
        <taxon>Pichiaceae</taxon>
        <taxon>Kuraishia</taxon>
    </lineage>
</organism>
<evidence type="ECO:0000256" key="3">
    <source>
        <dbReference type="ARBA" id="ARBA00009223"/>
    </source>
</evidence>
<evidence type="ECO:0000256" key="9">
    <source>
        <dbReference type="RuleBase" id="RU365070"/>
    </source>
</evidence>
<reference evidence="13" key="2">
    <citation type="submission" date="2014-02" db="EMBL/GenBank/DDBJ databases">
        <title>Complete DNA sequence of /Kuraishia capsulata/ illustrates novel genomic features among budding yeasts (/Saccharomycotina/).</title>
        <authorList>
            <person name="Morales L."/>
            <person name="Noel B."/>
            <person name="Porcel B."/>
            <person name="Marcet-Houben M."/>
            <person name="Hullo M-F."/>
            <person name="Sacerdot C."/>
            <person name="Tekaia F."/>
            <person name="Leh-Louis V."/>
            <person name="Despons L."/>
            <person name="Khanna V."/>
            <person name="Aury J-M."/>
            <person name="Barbe V."/>
            <person name="Couloux A."/>
            <person name="Labadie K."/>
            <person name="Pelletier E."/>
            <person name="Souciet J-L."/>
            <person name="Boekhout T."/>
            <person name="Gabaldon T."/>
            <person name="Wincker P."/>
            <person name="Dujon B."/>
        </authorList>
    </citation>
    <scope>NUCLEOTIDE SEQUENCE</scope>
    <source>
        <strain evidence="13">CBS 1993</strain>
    </source>
</reference>
<dbReference type="STRING" id="1382522.W6MM96"/>
<name>W6MM96_9ASCO</name>
<dbReference type="InterPro" id="IPR053940">
    <property type="entry name" value="UTP25_NTPase-like"/>
</dbReference>
<evidence type="ECO:0000256" key="8">
    <source>
        <dbReference type="ARBA" id="ARBA00023274"/>
    </source>
</evidence>
<reference evidence="13" key="1">
    <citation type="submission" date="2013-12" db="EMBL/GenBank/DDBJ databases">
        <authorList>
            <person name="Genoscope - CEA"/>
        </authorList>
    </citation>
    <scope>NUCLEOTIDE SEQUENCE</scope>
    <source>
        <strain evidence="13">CBS 1993</strain>
    </source>
</reference>
<evidence type="ECO:0000256" key="1">
    <source>
        <dbReference type="ARBA" id="ARBA00002883"/>
    </source>
</evidence>
<dbReference type="Pfam" id="PF06862">
    <property type="entry name" value="Utp25_C"/>
    <property type="match status" value="1"/>
</dbReference>
<dbReference type="HOGENOM" id="CLU_018705_0_1_1"/>
<dbReference type="AlphaFoldDB" id="W6MM96"/>
<feature type="compositionally biased region" description="Acidic residues" evidence="10">
    <location>
        <begin position="49"/>
        <end position="59"/>
    </location>
</feature>
<dbReference type="GO" id="GO:0034511">
    <property type="term" value="F:U3 snoRNA binding"/>
    <property type="evidence" value="ECO:0007669"/>
    <property type="project" value="EnsemblFungi"/>
</dbReference>
<dbReference type="PANTHER" id="PTHR12933">
    <property type="entry name" value="ORF PROTEIN-RELATED"/>
    <property type="match status" value="1"/>
</dbReference>